<comment type="caution">
    <text evidence="1">The sequence shown here is derived from an EMBL/GenBank/DDBJ whole genome shotgun (WGS) entry which is preliminary data.</text>
</comment>
<evidence type="ECO:0000313" key="2">
    <source>
        <dbReference type="Proteomes" id="UP000481421"/>
    </source>
</evidence>
<name>A0A6B3RPD6_9RHOB</name>
<dbReference type="RefSeq" id="WP_164614353.1">
    <property type="nucleotide sequence ID" value="NZ_JAAIKE010000007.1"/>
</dbReference>
<dbReference type="InterPro" id="IPR029064">
    <property type="entry name" value="Ribosomal_eL30-like_sf"/>
</dbReference>
<organism evidence="1 2">
    <name type="scientific">Pseudotabrizicola algicola</name>
    <dbReference type="NCBI Taxonomy" id="2709381"/>
    <lineage>
        <taxon>Bacteria</taxon>
        <taxon>Pseudomonadati</taxon>
        <taxon>Pseudomonadota</taxon>
        <taxon>Alphaproteobacteria</taxon>
        <taxon>Rhodobacterales</taxon>
        <taxon>Paracoccaceae</taxon>
        <taxon>Pseudotabrizicola</taxon>
    </lineage>
</organism>
<dbReference type="Proteomes" id="UP000481421">
    <property type="component" value="Unassembled WGS sequence"/>
</dbReference>
<dbReference type="InterPro" id="IPR041638">
    <property type="entry name" value="BaeRF_family11"/>
</dbReference>
<keyword evidence="2" id="KW-1185">Reference proteome</keyword>
<dbReference type="Pfam" id="PF18855">
    <property type="entry name" value="baeRF_family11"/>
    <property type="match status" value="1"/>
</dbReference>
<gene>
    <name evidence="1" type="ORF">G3572_17635</name>
</gene>
<dbReference type="EMBL" id="JAAIKE010000007">
    <property type="protein sequence ID" value="NEX48034.1"/>
    <property type="molecule type" value="Genomic_DNA"/>
</dbReference>
<dbReference type="AlphaFoldDB" id="A0A6B3RPD6"/>
<accession>A0A6B3RPD6</accession>
<dbReference type="Gene3D" id="3.30.1330.30">
    <property type="match status" value="1"/>
</dbReference>
<sequence>MLYVDIPTKAQIDKLIAARGDALVSFFIPTTPETQHIGQARTTLGNLLKEAEAQLEAAGTAKRTIWPISEQVNDLIDDDDFWNKQANSLAIFVSPDRLRTFRLPNRLGEMVQVGDRYFLKPLLRAVSGQNHAFVLALAENEVRLLEVFADLPPQEVRVPDMPKDAASAAGTASVNSRSYSGRIGGGEGQNTLLRAYCRKIDEALRPVLAGRDEPLILAATDPLLSMFRSVTTHDTLAEDAIKTSPVNMSLSQLAEEARPVLDAEQAKTVAALNERFSALQGEGRALTDVADVAKAATFGAVETLFVDIDGVVPGTVDETTGAVTFDKESTAENLGVIDEIAARVLVAGGKVVAVRQDEVPGKGAVAAILRYAA</sequence>
<proteinExistence type="predicted"/>
<protein>
    <submittedName>
        <fullName evidence="1">Uncharacterized protein</fullName>
    </submittedName>
</protein>
<reference evidence="1 2" key="1">
    <citation type="submission" date="2020-02" db="EMBL/GenBank/DDBJ databases">
        <title>Rhodobacter algicola sp. nov., isolated from microalga culture.</title>
        <authorList>
            <person name="Park C.-Y."/>
        </authorList>
    </citation>
    <scope>NUCLEOTIDE SEQUENCE [LARGE SCALE GENOMIC DNA]</scope>
    <source>
        <strain evidence="1 2">ETT8</strain>
    </source>
</reference>
<evidence type="ECO:0000313" key="1">
    <source>
        <dbReference type="EMBL" id="NEX48034.1"/>
    </source>
</evidence>